<dbReference type="PANTHER" id="PTHR30523">
    <property type="entry name" value="PHOSPHOENOLPYRUVATE CARBOXYLASE"/>
    <property type="match status" value="1"/>
</dbReference>
<dbReference type="GO" id="GO:0015977">
    <property type="term" value="P:carbon fixation"/>
    <property type="evidence" value="ECO:0007669"/>
    <property type="project" value="UniProtKB-UniRule"/>
</dbReference>
<evidence type="ECO:0000313" key="14">
    <source>
        <dbReference type="Proteomes" id="UP000466681"/>
    </source>
</evidence>
<comment type="subunit">
    <text evidence="10">Homotetramer.</text>
</comment>
<comment type="function">
    <text evidence="2 10">Forms oxaloacetate, a four-carbon dicarboxylic acid source for the tricarboxylic acid cycle.</text>
</comment>
<dbReference type="InterPro" id="IPR015813">
    <property type="entry name" value="Pyrv/PenolPyrv_kinase-like_dom"/>
</dbReference>
<keyword evidence="8 10" id="KW-0120">Carbon dioxide fixation</keyword>
<evidence type="ECO:0000256" key="2">
    <source>
        <dbReference type="ARBA" id="ARBA00003670"/>
    </source>
</evidence>
<dbReference type="PROSITE" id="PS00393">
    <property type="entry name" value="PEPCASE_2"/>
    <property type="match status" value="1"/>
</dbReference>
<dbReference type="EMBL" id="AP022560">
    <property type="protein sequence ID" value="BBX02838.1"/>
    <property type="molecule type" value="Genomic_DNA"/>
</dbReference>
<evidence type="ECO:0000256" key="10">
    <source>
        <dbReference type="HAMAP-Rule" id="MF_00595"/>
    </source>
</evidence>
<protein>
    <recommendedName>
        <fullName evidence="5 10">Phosphoenolpyruvate carboxylase</fullName>
        <shortName evidence="10">PEPC</shortName>
        <shortName evidence="10">PEPCase</shortName>
        <ecNumber evidence="4 10">4.1.1.31</ecNumber>
    </recommendedName>
</protein>
<dbReference type="Proteomes" id="UP000466681">
    <property type="component" value="Chromosome"/>
</dbReference>
<gene>
    <name evidence="10 13" type="primary">ppc</name>
    <name evidence="13" type="ORF">MMOR_37740</name>
</gene>
<evidence type="ECO:0000313" key="13">
    <source>
        <dbReference type="EMBL" id="BBX02838.1"/>
    </source>
</evidence>
<dbReference type="SUPFAM" id="SSF51621">
    <property type="entry name" value="Phosphoenolpyruvate/pyruvate domain"/>
    <property type="match status" value="1"/>
</dbReference>
<dbReference type="PRINTS" id="PR00150">
    <property type="entry name" value="PEPCARBXLASE"/>
</dbReference>
<evidence type="ECO:0000256" key="6">
    <source>
        <dbReference type="ARBA" id="ARBA00022842"/>
    </source>
</evidence>
<evidence type="ECO:0000256" key="11">
    <source>
        <dbReference type="PROSITE-ProRule" id="PRU10111"/>
    </source>
</evidence>
<comment type="similarity">
    <text evidence="3 10">Belongs to the PEPCase type 1 family.</text>
</comment>
<dbReference type="GO" id="GO:0005829">
    <property type="term" value="C:cytosol"/>
    <property type="evidence" value="ECO:0007669"/>
    <property type="project" value="TreeGrafter"/>
</dbReference>
<dbReference type="GO" id="GO:0008964">
    <property type="term" value="F:phosphoenolpyruvate carboxylase activity"/>
    <property type="evidence" value="ECO:0007669"/>
    <property type="project" value="UniProtKB-UniRule"/>
</dbReference>
<dbReference type="GO" id="GO:0006107">
    <property type="term" value="P:oxaloacetate metabolic process"/>
    <property type="evidence" value="ECO:0007669"/>
    <property type="project" value="UniProtKB-UniRule"/>
</dbReference>
<keyword evidence="7 10" id="KW-0456">Lyase</keyword>
<dbReference type="InterPro" id="IPR021135">
    <property type="entry name" value="PEP_COase"/>
</dbReference>
<proteinExistence type="inferred from homology"/>
<comment type="cofactor">
    <cofactor evidence="1 10">
        <name>Mg(2+)</name>
        <dbReference type="ChEBI" id="CHEBI:18420"/>
    </cofactor>
</comment>
<evidence type="ECO:0000256" key="7">
    <source>
        <dbReference type="ARBA" id="ARBA00023239"/>
    </source>
</evidence>
<dbReference type="NCBIfam" id="NF000584">
    <property type="entry name" value="PRK00009.1"/>
    <property type="match status" value="1"/>
</dbReference>
<evidence type="ECO:0000256" key="3">
    <source>
        <dbReference type="ARBA" id="ARBA00008346"/>
    </source>
</evidence>
<organism evidence="13 14">
    <name type="scientific">Mycolicibacterium moriokaense</name>
    <dbReference type="NCBI Taxonomy" id="39691"/>
    <lineage>
        <taxon>Bacteria</taxon>
        <taxon>Bacillati</taxon>
        <taxon>Actinomycetota</taxon>
        <taxon>Actinomycetes</taxon>
        <taxon>Mycobacteriales</taxon>
        <taxon>Mycobacteriaceae</taxon>
        <taxon>Mycolicibacterium</taxon>
    </lineage>
</organism>
<accession>A0AAD1M7A4</accession>
<reference evidence="13 14" key="1">
    <citation type="journal article" date="2019" name="Emerg. Microbes Infect.">
        <title>Comprehensive subspecies identification of 175 nontuberculous mycobacteria species based on 7547 genomic profiles.</title>
        <authorList>
            <person name="Matsumoto Y."/>
            <person name="Kinjo T."/>
            <person name="Motooka D."/>
            <person name="Nabeya D."/>
            <person name="Jung N."/>
            <person name="Uechi K."/>
            <person name="Horii T."/>
            <person name="Iida T."/>
            <person name="Fujita J."/>
            <person name="Nakamura S."/>
        </authorList>
    </citation>
    <scope>NUCLEOTIDE SEQUENCE [LARGE SCALE GENOMIC DNA]</scope>
    <source>
        <strain evidence="13 14">JCM 6375</strain>
    </source>
</reference>
<evidence type="ECO:0000256" key="12">
    <source>
        <dbReference type="PROSITE-ProRule" id="PRU10112"/>
    </source>
</evidence>
<evidence type="ECO:0000256" key="9">
    <source>
        <dbReference type="ARBA" id="ARBA00048995"/>
    </source>
</evidence>
<keyword evidence="6 10" id="KW-0460">Magnesium</keyword>
<comment type="catalytic activity">
    <reaction evidence="9 10">
        <text>oxaloacetate + phosphate = phosphoenolpyruvate + hydrogencarbonate</text>
        <dbReference type="Rhea" id="RHEA:28370"/>
        <dbReference type="ChEBI" id="CHEBI:16452"/>
        <dbReference type="ChEBI" id="CHEBI:17544"/>
        <dbReference type="ChEBI" id="CHEBI:43474"/>
        <dbReference type="ChEBI" id="CHEBI:58702"/>
        <dbReference type="EC" id="4.1.1.31"/>
    </reaction>
</comment>
<evidence type="ECO:0000256" key="4">
    <source>
        <dbReference type="ARBA" id="ARBA00012305"/>
    </source>
</evidence>
<dbReference type="InterPro" id="IPR018129">
    <property type="entry name" value="PEP_COase_Lys_AS"/>
</dbReference>
<dbReference type="Gene3D" id="1.20.1440.90">
    <property type="entry name" value="Phosphoenolpyruvate/pyruvate domain"/>
    <property type="match status" value="1"/>
</dbReference>
<dbReference type="GO" id="GO:0000287">
    <property type="term" value="F:magnesium ion binding"/>
    <property type="evidence" value="ECO:0007669"/>
    <property type="project" value="UniProtKB-UniRule"/>
</dbReference>
<dbReference type="KEGG" id="mmor:MMOR_37740"/>
<evidence type="ECO:0000256" key="1">
    <source>
        <dbReference type="ARBA" id="ARBA00001946"/>
    </source>
</evidence>
<feature type="active site" evidence="10 11">
    <location>
        <position position="159"/>
    </location>
</feature>
<dbReference type="RefSeq" id="WP_083149608.1">
    <property type="nucleotide sequence ID" value="NZ_AP022560.1"/>
</dbReference>
<dbReference type="HAMAP" id="MF_00595">
    <property type="entry name" value="PEPcase_type1"/>
    <property type="match status" value="1"/>
</dbReference>
<evidence type="ECO:0000256" key="8">
    <source>
        <dbReference type="ARBA" id="ARBA00023300"/>
    </source>
</evidence>
<keyword evidence="14" id="KW-1185">Reference proteome</keyword>
<feature type="active site" evidence="10 12">
    <location>
        <position position="591"/>
    </location>
</feature>
<dbReference type="AlphaFoldDB" id="A0AAD1M7A4"/>
<name>A0AAD1M7A4_9MYCO</name>
<dbReference type="InterPro" id="IPR033129">
    <property type="entry name" value="PEPCASE_His_AS"/>
</dbReference>
<dbReference type="Pfam" id="PF00311">
    <property type="entry name" value="PEPcase"/>
    <property type="match status" value="1"/>
</dbReference>
<dbReference type="InterPro" id="IPR022805">
    <property type="entry name" value="PEP_COase_bac/pln-type"/>
</dbReference>
<dbReference type="PANTHER" id="PTHR30523:SF6">
    <property type="entry name" value="PHOSPHOENOLPYRUVATE CARBOXYLASE"/>
    <property type="match status" value="1"/>
</dbReference>
<sequence>MAEVGGLEPIGAVRRTKVGREATEPMREDIRLLGTLLGETVCEQNGEEVFELVERARVESFRVRRSEIDRAELASMFDGIDIHQAIPVIRAFTHFALLANVAEDIHRERRRQIHVAAGEPPQDSSLAATYVKLESAELDSATVADALAGALVSPVITAHPTETRRRTVFDTQHRITQLMRLRMRGHHHTDDGREIERELRRNILTLWQTALIRLSRLKIQDEIETGLRYYPAAFFEVVPQVNAEVRNALRSRWPDADLLHEPILRPGSWIGGDRDGNPNVTADVVRLATGGAAYTALEHYFNEITALEEELSMSARLVKISDDLAALADQCHEPARADEPYRRALRVIHARLTATASEILDRQPEHILDLGLERYQTPDELLADLDIVDNSLRANGSAVLADDRLSRLREAVHVFGFHLSGLDMRQNSEVHEEVVAELLAWAGVHPDYRSLPEPDRVELLAAEVATRRPLIGDGAELSELARKELDIVAAAACAVRVFGPQAVPNYIISMCQSVSDMLEAAVLLKEVGLLDVSGPHTYTPVGIVPLFETIDDLQRGSSILEQALDLPVYRAIVSARGDSQEVMLGYSDSNKDGGYLAANWALYRAELDLVESARKTGIRLRLFHGRGGTVGRGGGPSYDAIRAQPPGAVNGSLRITEQGEVIAAKYAEPQTARRNLETLLAATLEATLLDIEGLGDAAGPAYEVLDDLAARAQRAYSELVHETTGFVEYFKASTPVSEIGALNIGSRPTSRKPTTSISDLRAIPWVLAWSQSRVMLPGWYGTGTAFESWINEGDGRLEVLQDLYERWPFFRTVLSNMAQVLAKADMGLAARYAELVSDEQLRRRVFDKIVDEYQRTLRMHKLITGQDDLLADNPALARSVFNRFPYLEPLNHLQVELLRRYRSGDDDELVQRGILLTMSGLATALRNSG</sequence>
<dbReference type="GO" id="GO:0006099">
    <property type="term" value="P:tricarboxylic acid cycle"/>
    <property type="evidence" value="ECO:0007669"/>
    <property type="project" value="InterPro"/>
</dbReference>
<evidence type="ECO:0000256" key="5">
    <source>
        <dbReference type="ARBA" id="ARBA00022419"/>
    </source>
</evidence>
<dbReference type="PROSITE" id="PS00781">
    <property type="entry name" value="PEPCASE_1"/>
    <property type="match status" value="1"/>
</dbReference>
<dbReference type="EC" id="4.1.1.31" evidence="4 10"/>